<proteinExistence type="predicted"/>
<gene>
    <name evidence="2" type="ORF">DU504_13290</name>
</gene>
<reference evidence="2 3" key="1">
    <citation type="submission" date="2018-07" db="EMBL/GenBank/DDBJ databases">
        <title>Genome sequences of Haloplanus salinus JCM 18368T.</title>
        <authorList>
            <person name="Kim Y.B."/>
            <person name="Roh S.W."/>
        </authorList>
    </citation>
    <scope>NUCLEOTIDE SEQUENCE [LARGE SCALE GENOMIC DNA]</scope>
    <source>
        <strain evidence="2 3">JCM 18368</strain>
    </source>
</reference>
<evidence type="ECO:0000259" key="1">
    <source>
        <dbReference type="Pfam" id="PF18545"/>
    </source>
</evidence>
<comment type="caution">
    <text evidence="2">The sequence shown here is derived from an EMBL/GenBank/DDBJ whole genome shotgun (WGS) entry which is preliminary data.</text>
</comment>
<keyword evidence="3" id="KW-1185">Reference proteome</keyword>
<accession>A0A368NDX6</accession>
<sequence>MRYDRDGLAPSVAAAVLLETALDAETDPLFDYVDPDALDAIVDGSEAAVTVTFDVEAATVTVHADSRVFVRV</sequence>
<dbReference type="Proteomes" id="UP000252189">
    <property type="component" value="Unassembled WGS sequence"/>
</dbReference>
<feature type="domain" description="Halobacterial output" evidence="1">
    <location>
        <begin position="24"/>
        <end position="71"/>
    </location>
</feature>
<dbReference type="Pfam" id="PF18545">
    <property type="entry name" value="HalOD1"/>
    <property type="match status" value="1"/>
</dbReference>
<evidence type="ECO:0000313" key="3">
    <source>
        <dbReference type="Proteomes" id="UP000252189"/>
    </source>
</evidence>
<organism evidence="2 3">
    <name type="scientific">Haloplanus salinus</name>
    <dbReference type="NCBI Taxonomy" id="1126245"/>
    <lineage>
        <taxon>Archaea</taxon>
        <taxon>Methanobacteriati</taxon>
        <taxon>Methanobacteriota</taxon>
        <taxon>Stenosarchaea group</taxon>
        <taxon>Halobacteria</taxon>
        <taxon>Halobacteriales</taxon>
        <taxon>Haloferacaceae</taxon>
        <taxon>Haloplanus</taxon>
    </lineage>
</organism>
<name>A0A368NDX6_9EURY</name>
<dbReference type="EMBL" id="QPHM01000001">
    <property type="protein sequence ID" value="RCU48698.1"/>
    <property type="molecule type" value="Genomic_DNA"/>
</dbReference>
<dbReference type="InterPro" id="IPR040624">
    <property type="entry name" value="HalOD1"/>
</dbReference>
<evidence type="ECO:0000313" key="2">
    <source>
        <dbReference type="EMBL" id="RCU48698.1"/>
    </source>
</evidence>
<protein>
    <recommendedName>
        <fullName evidence="1">Halobacterial output domain-containing protein</fullName>
    </recommendedName>
</protein>
<dbReference type="AlphaFoldDB" id="A0A368NDX6"/>